<dbReference type="InterPro" id="IPR006059">
    <property type="entry name" value="SBP"/>
</dbReference>
<accession>A0ABY4EMN7</accession>
<organism evidence="7 8">
    <name type="scientific">Halobacillus salinarum</name>
    <dbReference type="NCBI Taxonomy" id="2932257"/>
    <lineage>
        <taxon>Bacteria</taxon>
        <taxon>Bacillati</taxon>
        <taxon>Bacillota</taxon>
        <taxon>Bacilli</taxon>
        <taxon>Bacillales</taxon>
        <taxon>Bacillaceae</taxon>
        <taxon>Halobacillus</taxon>
    </lineage>
</organism>
<evidence type="ECO:0000256" key="4">
    <source>
        <dbReference type="ARBA" id="ARBA00022729"/>
    </source>
</evidence>
<evidence type="ECO:0000313" key="8">
    <source>
        <dbReference type="Proteomes" id="UP000831787"/>
    </source>
</evidence>
<evidence type="ECO:0000256" key="1">
    <source>
        <dbReference type="ARBA" id="ARBA00008520"/>
    </source>
</evidence>
<keyword evidence="5" id="KW-1003">Cell membrane</keyword>
<dbReference type="PANTHER" id="PTHR30061">
    <property type="entry name" value="MALTOSE-BINDING PERIPLASMIC PROTEIN"/>
    <property type="match status" value="1"/>
</dbReference>
<dbReference type="Proteomes" id="UP000831787">
    <property type="component" value="Chromosome"/>
</dbReference>
<dbReference type="PRINTS" id="PR00181">
    <property type="entry name" value="MALTOSEBP"/>
</dbReference>
<reference evidence="7 8" key="1">
    <citation type="submission" date="2022-04" db="EMBL/GenBank/DDBJ databases">
        <title>Halobacillus sp. isolated from saltern.</title>
        <authorList>
            <person name="Won M."/>
            <person name="Lee C.-M."/>
            <person name="Woen H.-Y."/>
            <person name="Kwon S.-W."/>
        </authorList>
    </citation>
    <scope>NUCLEOTIDE SEQUENCE [LARGE SCALE GENOMIC DNA]</scope>
    <source>
        <strain evidence="7 8">SSBR10-3</strain>
    </source>
</reference>
<dbReference type="EMBL" id="CP095073">
    <property type="protein sequence ID" value="UOQ45439.1"/>
    <property type="molecule type" value="Genomic_DNA"/>
</dbReference>
<keyword evidence="2 5" id="KW-0813">Transport</keyword>
<keyword evidence="4 5" id="KW-0732">Signal</keyword>
<evidence type="ECO:0000256" key="5">
    <source>
        <dbReference type="RuleBase" id="RU365005"/>
    </source>
</evidence>
<evidence type="ECO:0000256" key="6">
    <source>
        <dbReference type="SAM" id="MobiDB-lite"/>
    </source>
</evidence>
<feature type="region of interest" description="Disordered" evidence="6">
    <location>
        <begin position="24"/>
        <end position="50"/>
    </location>
</feature>
<comment type="similarity">
    <text evidence="1 5">Belongs to the bacterial solute-binding protein 1 family.</text>
</comment>
<keyword evidence="3 5" id="KW-0762">Sugar transport</keyword>
<evidence type="ECO:0000256" key="2">
    <source>
        <dbReference type="ARBA" id="ARBA00022448"/>
    </source>
</evidence>
<dbReference type="CDD" id="cd13585">
    <property type="entry name" value="PBP2_TMBP_like"/>
    <property type="match status" value="1"/>
</dbReference>
<gene>
    <name evidence="7" type="ORF">MUN89_05690</name>
</gene>
<dbReference type="PROSITE" id="PS51257">
    <property type="entry name" value="PROKAR_LIPOPROTEIN"/>
    <property type="match status" value="1"/>
</dbReference>
<keyword evidence="5" id="KW-0449">Lipoprotein</keyword>
<dbReference type="PANTHER" id="PTHR30061:SF50">
    <property type="entry name" value="MALTOSE_MALTODEXTRIN-BINDING PERIPLASMIC PROTEIN"/>
    <property type="match status" value="1"/>
</dbReference>
<sequence>MKKLLWIMVGLLVFMLAACSGDSNSGSSGEGESDGPVEITYLKPGADTPDTRERVQGIIDRFEKENPTIKVKLEAVGWDNAYQKLVTGFNGGSSPDVFSGGTRWLTAFADMDGILPITDMASDKLKEYPEALQKSSQYKGEIYALPQAFSARALIYRSDLIKEPPKTWDELVATAKKVQEENSGMYGFAISGAAHVSTTTQYFNYLLQNGGQVFDEDGNVAINSPEAVEALEYYRDFYTKEKVVPNPVEYNRELLPVLFKEGKIAMYVIGPWGKSLMGVDPDNKETPYKTAPLPKGKKMANVLVSDSNYISAKTEHPKEAYKFLEFMASLEEQTKFDKANGSLPMLKEEAKDPFFKEDPYFSTFVDMIEYGEPQPAPAVWEPFQEIITQSVQRALDGEDPQAVLDEAAKQIKDQQLEPK</sequence>
<evidence type="ECO:0000256" key="3">
    <source>
        <dbReference type="ARBA" id="ARBA00022597"/>
    </source>
</evidence>
<proteinExistence type="inferred from homology"/>
<feature type="chain" id="PRO_5044963474" description="Maltodextrin-binding protein" evidence="5">
    <location>
        <begin position="21"/>
        <end position="419"/>
    </location>
</feature>
<name>A0ABY4EMN7_9BACI</name>
<dbReference type="InterPro" id="IPR006060">
    <property type="entry name" value="Maltose/Cyclodextrin-bd"/>
</dbReference>
<protein>
    <recommendedName>
        <fullName evidence="5">Maltodextrin-binding protein</fullName>
    </recommendedName>
</protein>
<keyword evidence="5" id="KW-0472">Membrane</keyword>
<evidence type="ECO:0000313" key="7">
    <source>
        <dbReference type="EMBL" id="UOQ45439.1"/>
    </source>
</evidence>
<dbReference type="Pfam" id="PF01547">
    <property type="entry name" value="SBP_bac_1"/>
    <property type="match status" value="1"/>
</dbReference>
<feature type="signal peptide" evidence="5">
    <location>
        <begin position="1"/>
        <end position="20"/>
    </location>
</feature>
<dbReference type="Gene3D" id="3.40.190.10">
    <property type="entry name" value="Periplasmic binding protein-like II"/>
    <property type="match status" value="2"/>
</dbReference>
<comment type="subcellular location">
    <subcellularLocation>
        <location evidence="5">Cell membrane</location>
        <topology evidence="5">Lipid-anchor</topology>
    </subcellularLocation>
</comment>
<dbReference type="SUPFAM" id="SSF53850">
    <property type="entry name" value="Periplasmic binding protein-like II"/>
    <property type="match status" value="1"/>
</dbReference>
<keyword evidence="8" id="KW-1185">Reference proteome</keyword>
<dbReference type="RefSeq" id="WP_244712167.1">
    <property type="nucleotide sequence ID" value="NZ_CP095073.1"/>
</dbReference>